<evidence type="ECO:0000313" key="3">
    <source>
        <dbReference type="Proteomes" id="UP001219525"/>
    </source>
</evidence>
<gene>
    <name evidence="2" type="ORF">GGX14DRAFT_663464</name>
</gene>
<feature type="region of interest" description="Disordered" evidence="1">
    <location>
        <begin position="1"/>
        <end position="23"/>
    </location>
</feature>
<feature type="compositionally biased region" description="Basic and acidic residues" evidence="1">
    <location>
        <begin position="9"/>
        <end position="23"/>
    </location>
</feature>
<proteinExistence type="predicted"/>
<name>A0AAD7E036_9AGAR</name>
<reference evidence="2" key="1">
    <citation type="submission" date="2023-03" db="EMBL/GenBank/DDBJ databases">
        <title>Massive genome expansion in bonnet fungi (Mycena s.s.) driven by repeated elements and novel gene families across ecological guilds.</title>
        <authorList>
            <consortium name="Lawrence Berkeley National Laboratory"/>
            <person name="Harder C.B."/>
            <person name="Miyauchi S."/>
            <person name="Viragh M."/>
            <person name="Kuo A."/>
            <person name="Thoen E."/>
            <person name="Andreopoulos B."/>
            <person name="Lu D."/>
            <person name="Skrede I."/>
            <person name="Drula E."/>
            <person name="Henrissat B."/>
            <person name="Morin E."/>
            <person name="Kohler A."/>
            <person name="Barry K."/>
            <person name="LaButti K."/>
            <person name="Morin E."/>
            <person name="Salamov A."/>
            <person name="Lipzen A."/>
            <person name="Mereny Z."/>
            <person name="Hegedus B."/>
            <person name="Baldrian P."/>
            <person name="Stursova M."/>
            <person name="Weitz H."/>
            <person name="Taylor A."/>
            <person name="Grigoriev I.V."/>
            <person name="Nagy L.G."/>
            <person name="Martin F."/>
            <person name="Kauserud H."/>
        </authorList>
    </citation>
    <scope>NUCLEOTIDE SEQUENCE</scope>
    <source>
        <strain evidence="2">9144</strain>
    </source>
</reference>
<dbReference type="AlphaFoldDB" id="A0AAD7E036"/>
<organism evidence="2 3">
    <name type="scientific">Mycena pura</name>
    <dbReference type="NCBI Taxonomy" id="153505"/>
    <lineage>
        <taxon>Eukaryota</taxon>
        <taxon>Fungi</taxon>
        <taxon>Dikarya</taxon>
        <taxon>Basidiomycota</taxon>
        <taxon>Agaricomycotina</taxon>
        <taxon>Agaricomycetes</taxon>
        <taxon>Agaricomycetidae</taxon>
        <taxon>Agaricales</taxon>
        <taxon>Marasmiineae</taxon>
        <taxon>Mycenaceae</taxon>
        <taxon>Mycena</taxon>
    </lineage>
</organism>
<protein>
    <submittedName>
        <fullName evidence="2">Uncharacterized protein</fullName>
    </submittedName>
</protein>
<keyword evidence="3" id="KW-1185">Reference proteome</keyword>
<evidence type="ECO:0000313" key="2">
    <source>
        <dbReference type="EMBL" id="KAJ7222368.1"/>
    </source>
</evidence>
<accession>A0AAD7E036</accession>
<evidence type="ECO:0000256" key="1">
    <source>
        <dbReference type="SAM" id="MobiDB-lite"/>
    </source>
</evidence>
<sequence length="611" mass="69005">MAQPQSLHSDIRENDITHLKLSDLPEPQRKLVVRPPNADPDVETPEYMWMIPESDDPRLPFKEDIMVRQEYHNVLVAILSSLYRQSQVAPQKKEFPPTQDEQMNVDSAEEPKIPLCIPNDLPDISKEATLPNPFKDPLHGHFYRRNSALIITGFPGIGKTLLLSVIFRLRVAAGLPTAFMRSADCILVYTDKQLFELANPGQIPLAVPKGAWILLDSKYSFFIPPERVVRSGLFIVEAASPRLGHMAWAGKIRGPYQFCVMEPWTLEELFTASSLQSRSCSGNDIQAFFNKFGGSAWHVYRDSSDLSSFELLVDTAARCLNRELIHRLMTSPSPTVAPSPSTAAVNDRVGHMLITALPFDDKDRTQFRNVPPTTHLEKKLLRRINNNTMIARREIYIINVGVPGAPGCKATATDLLDKHHHGFIGLGGKWRLRQFTQTKGAHSNSKTNGWEVSKEDSDVFLLADGKMIISRSKGRTRAGKAPAATKFKGLTMVNFPSDNLQELHLHHYYRPSDSNFLTFDSFYMDKKGHCITFQVTKSDKEHSVKDGGREWLEERGITKFTYILVSGPKMGDPPSLSVPRDQENKFDFFYHLVLEYRELKELLSPSDSDSD</sequence>
<dbReference type="EMBL" id="JARJCW010000007">
    <property type="protein sequence ID" value="KAJ7222368.1"/>
    <property type="molecule type" value="Genomic_DNA"/>
</dbReference>
<comment type="caution">
    <text evidence="2">The sequence shown here is derived from an EMBL/GenBank/DDBJ whole genome shotgun (WGS) entry which is preliminary data.</text>
</comment>
<dbReference type="Proteomes" id="UP001219525">
    <property type="component" value="Unassembled WGS sequence"/>
</dbReference>